<reference evidence="1" key="1">
    <citation type="submission" date="2014-11" db="EMBL/GenBank/DDBJ databases">
        <authorList>
            <person name="Amaro Gonzalez C."/>
        </authorList>
    </citation>
    <scope>NUCLEOTIDE SEQUENCE</scope>
</reference>
<proteinExistence type="predicted"/>
<protein>
    <submittedName>
        <fullName evidence="1">Uncharacterized protein</fullName>
    </submittedName>
</protein>
<name>A0A0E9U3R7_ANGAN</name>
<dbReference type="EMBL" id="GBXM01048195">
    <property type="protein sequence ID" value="JAH60382.1"/>
    <property type="molecule type" value="Transcribed_RNA"/>
</dbReference>
<evidence type="ECO:0000313" key="1">
    <source>
        <dbReference type="EMBL" id="JAH60382.1"/>
    </source>
</evidence>
<organism evidence="1">
    <name type="scientific">Anguilla anguilla</name>
    <name type="common">European freshwater eel</name>
    <name type="synonym">Muraena anguilla</name>
    <dbReference type="NCBI Taxonomy" id="7936"/>
    <lineage>
        <taxon>Eukaryota</taxon>
        <taxon>Metazoa</taxon>
        <taxon>Chordata</taxon>
        <taxon>Craniata</taxon>
        <taxon>Vertebrata</taxon>
        <taxon>Euteleostomi</taxon>
        <taxon>Actinopterygii</taxon>
        <taxon>Neopterygii</taxon>
        <taxon>Teleostei</taxon>
        <taxon>Anguilliformes</taxon>
        <taxon>Anguillidae</taxon>
        <taxon>Anguilla</taxon>
    </lineage>
</organism>
<sequence>MCMIMKISSTRITHKYNYPTSPNYLVQISY</sequence>
<accession>A0A0E9U3R7</accession>
<reference evidence="1" key="2">
    <citation type="journal article" date="2015" name="Fish Shellfish Immunol.">
        <title>Early steps in the European eel (Anguilla anguilla)-Vibrio vulnificus interaction in the gills: Role of the RtxA13 toxin.</title>
        <authorList>
            <person name="Callol A."/>
            <person name="Pajuelo D."/>
            <person name="Ebbesson L."/>
            <person name="Teles M."/>
            <person name="MacKenzie S."/>
            <person name="Amaro C."/>
        </authorList>
    </citation>
    <scope>NUCLEOTIDE SEQUENCE</scope>
</reference>
<dbReference type="AlphaFoldDB" id="A0A0E9U3R7"/>